<protein>
    <recommendedName>
        <fullName evidence="2">GGDEF domain-containing protein</fullName>
    </recommendedName>
</protein>
<dbReference type="GO" id="GO:0005886">
    <property type="term" value="C:plasma membrane"/>
    <property type="evidence" value="ECO:0007669"/>
    <property type="project" value="TreeGrafter"/>
</dbReference>
<dbReference type="NCBIfam" id="TIGR00254">
    <property type="entry name" value="GGDEF"/>
    <property type="match status" value="1"/>
</dbReference>
<dbReference type="InterPro" id="IPR043128">
    <property type="entry name" value="Rev_trsase/Diguanyl_cyclase"/>
</dbReference>
<dbReference type="AlphaFoldDB" id="A0AAU9DPG9"/>
<dbReference type="RefSeq" id="WP_307905255.1">
    <property type="nucleotide sequence ID" value="NZ_AP027059.1"/>
</dbReference>
<reference evidence="3 4" key="1">
    <citation type="submission" date="2022-11" db="EMBL/GenBank/DDBJ databases">
        <title>Haliovirga abyssi gen. nov., sp. nov., a mesophilic fermentative bacterium isolated from the Iheya North hydrothermal field and the proposal of Haliovirgaceae fam. nov.</title>
        <authorList>
            <person name="Miyazaki U."/>
            <person name="Tame A."/>
            <person name="Miyazaki J."/>
            <person name="Takai K."/>
            <person name="Sawayama S."/>
            <person name="Kitajima M."/>
            <person name="Okamoto A."/>
            <person name="Nakagawa S."/>
        </authorList>
    </citation>
    <scope>NUCLEOTIDE SEQUENCE [LARGE SCALE GENOMIC DNA]</scope>
    <source>
        <strain evidence="3 4">IC12</strain>
    </source>
</reference>
<dbReference type="Pfam" id="PF00990">
    <property type="entry name" value="GGDEF"/>
    <property type="match status" value="1"/>
</dbReference>
<dbReference type="InterPro" id="IPR000160">
    <property type="entry name" value="GGDEF_dom"/>
</dbReference>
<dbReference type="InterPro" id="IPR050469">
    <property type="entry name" value="Diguanylate_Cyclase"/>
</dbReference>
<evidence type="ECO:0000259" key="2">
    <source>
        <dbReference type="PROSITE" id="PS50887"/>
    </source>
</evidence>
<evidence type="ECO:0000256" key="1">
    <source>
        <dbReference type="SAM" id="Phobius"/>
    </source>
</evidence>
<dbReference type="FunFam" id="3.30.70.270:FF:000001">
    <property type="entry name" value="Diguanylate cyclase domain protein"/>
    <property type="match status" value="1"/>
</dbReference>
<proteinExistence type="predicted"/>
<dbReference type="CDD" id="cd01949">
    <property type="entry name" value="GGDEF"/>
    <property type="match status" value="1"/>
</dbReference>
<dbReference type="Gene3D" id="3.30.70.270">
    <property type="match status" value="1"/>
</dbReference>
<evidence type="ECO:0000313" key="3">
    <source>
        <dbReference type="EMBL" id="BDU50323.1"/>
    </source>
</evidence>
<dbReference type="PROSITE" id="PS50887">
    <property type="entry name" value="GGDEF"/>
    <property type="match status" value="1"/>
</dbReference>
<feature type="transmembrane region" description="Helical" evidence="1">
    <location>
        <begin position="9"/>
        <end position="26"/>
    </location>
</feature>
<keyword evidence="1" id="KW-0472">Membrane</keyword>
<dbReference type="KEGG" id="haby:HLVA_08920"/>
<keyword evidence="1" id="KW-1133">Transmembrane helix</keyword>
<dbReference type="SUPFAM" id="SSF55781">
    <property type="entry name" value="GAF domain-like"/>
    <property type="match status" value="1"/>
</dbReference>
<dbReference type="PANTHER" id="PTHR45138">
    <property type="entry name" value="REGULATORY COMPONENTS OF SENSORY TRANSDUCTION SYSTEM"/>
    <property type="match status" value="1"/>
</dbReference>
<feature type="transmembrane region" description="Helical" evidence="1">
    <location>
        <begin position="382"/>
        <end position="400"/>
    </location>
</feature>
<dbReference type="SMART" id="SM00267">
    <property type="entry name" value="GGDEF"/>
    <property type="match status" value="1"/>
</dbReference>
<dbReference type="GO" id="GO:1902201">
    <property type="term" value="P:negative regulation of bacterial-type flagellum-dependent cell motility"/>
    <property type="evidence" value="ECO:0007669"/>
    <property type="project" value="TreeGrafter"/>
</dbReference>
<name>A0AAU9DPG9_9FUSO</name>
<dbReference type="GO" id="GO:0052621">
    <property type="term" value="F:diguanylate cyclase activity"/>
    <property type="evidence" value="ECO:0007669"/>
    <property type="project" value="TreeGrafter"/>
</dbReference>
<accession>A0AAU9DPG9</accession>
<keyword evidence="4" id="KW-1185">Reference proteome</keyword>
<dbReference type="PANTHER" id="PTHR45138:SF9">
    <property type="entry name" value="DIGUANYLATE CYCLASE DGCM-RELATED"/>
    <property type="match status" value="1"/>
</dbReference>
<dbReference type="Gene3D" id="3.30.450.40">
    <property type="match status" value="1"/>
</dbReference>
<dbReference type="GO" id="GO:0043709">
    <property type="term" value="P:cell adhesion involved in single-species biofilm formation"/>
    <property type="evidence" value="ECO:0007669"/>
    <property type="project" value="TreeGrafter"/>
</dbReference>
<dbReference type="InterPro" id="IPR029787">
    <property type="entry name" value="Nucleotide_cyclase"/>
</dbReference>
<evidence type="ECO:0000313" key="4">
    <source>
        <dbReference type="Proteomes" id="UP001321582"/>
    </source>
</evidence>
<keyword evidence="1" id="KW-0812">Transmembrane</keyword>
<dbReference type="Proteomes" id="UP001321582">
    <property type="component" value="Chromosome"/>
</dbReference>
<feature type="transmembrane region" description="Helical" evidence="1">
    <location>
        <begin position="32"/>
        <end position="51"/>
    </location>
</feature>
<dbReference type="EMBL" id="AP027059">
    <property type="protein sequence ID" value="BDU50323.1"/>
    <property type="molecule type" value="Genomic_DNA"/>
</dbReference>
<sequence length="613" mass="71185">MKIKLRKLTIFYSLILIGFVFAYQFFSFPQFLLIGIILSLIFSLIILQLIYRLESFSKNENSSYPIENKISFLEFSKVNQFVQTLIYKNKIIDAVNIALTKSSNSINFFKVASENLGVVFNTPNIYFILYDPTTGLYEKTFSNGNFLDRTFNIDFKFLDQYQKNIIPPELFSTVFKNEDINLQNLGILKLHSSLNYIGYILLGYSNKLMDPDFFSEYNSVLLQVSTSFDLHINHSQLRKKIRELDLLNKIITLMEKDKDLNEIYHLYLTYLTSNDGIGFNRAILFSKNGNFFFGEKAIGEITEEEAKSTWEKIEKCPIEFFYSPSEIIKPINKIVNSSKINYSNDIYLKTILAKQNYETVNLNFSNFSESNKKVFKKFNLENFILVPLISYDTILGFVIVDNKFDKKKYTEYRLNSLINFSHQTALVINNLHLYQKNKKIAIIDELTQLYNRRFFDTSSKNEMTRSIRENIPLSLIMIDIDHFKNYNDNNGHIAGDILLSTISKLFKDTCRETDFVCRYGGEEFSIILPNTDMNGASELAEKVRTKVAENTFPYEELQPLGNLTISLGVSNYPETATTLEELKQQSDEALYSSKHSGRNKVTLWNEKIECDLK</sequence>
<gene>
    <name evidence="3" type="ORF">HLVA_08920</name>
</gene>
<dbReference type="SUPFAM" id="SSF55073">
    <property type="entry name" value="Nucleotide cyclase"/>
    <property type="match status" value="1"/>
</dbReference>
<feature type="domain" description="GGDEF" evidence="2">
    <location>
        <begin position="471"/>
        <end position="606"/>
    </location>
</feature>
<dbReference type="InterPro" id="IPR029016">
    <property type="entry name" value="GAF-like_dom_sf"/>
</dbReference>
<organism evidence="3 4">
    <name type="scientific">Haliovirga abyssi</name>
    <dbReference type="NCBI Taxonomy" id="2996794"/>
    <lineage>
        <taxon>Bacteria</taxon>
        <taxon>Fusobacteriati</taxon>
        <taxon>Fusobacteriota</taxon>
        <taxon>Fusobacteriia</taxon>
        <taxon>Fusobacteriales</taxon>
        <taxon>Haliovirgaceae</taxon>
        <taxon>Haliovirga</taxon>
    </lineage>
</organism>